<dbReference type="Proteomes" id="UP000277580">
    <property type="component" value="Unassembled WGS sequence"/>
</dbReference>
<dbReference type="PANTHER" id="PTHR33337">
    <property type="entry name" value="GFA DOMAIN-CONTAINING PROTEIN"/>
    <property type="match status" value="1"/>
</dbReference>
<accession>A0A3N4KEF3</accession>
<keyword evidence="7" id="KW-1185">Reference proteome</keyword>
<evidence type="ECO:0000256" key="4">
    <source>
        <dbReference type="ARBA" id="ARBA00023239"/>
    </source>
</evidence>
<dbReference type="SUPFAM" id="SSF51316">
    <property type="entry name" value="Mss4-like"/>
    <property type="match status" value="1"/>
</dbReference>
<dbReference type="PROSITE" id="PS51891">
    <property type="entry name" value="CENP_V_GFA"/>
    <property type="match status" value="1"/>
</dbReference>
<protein>
    <recommendedName>
        <fullName evidence="5">CENP-V/GFA domain-containing protein</fullName>
    </recommendedName>
</protein>
<dbReference type="Pfam" id="PF04828">
    <property type="entry name" value="GFA"/>
    <property type="match status" value="1"/>
</dbReference>
<dbReference type="OrthoDB" id="406544at2759"/>
<evidence type="ECO:0000256" key="3">
    <source>
        <dbReference type="ARBA" id="ARBA00022833"/>
    </source>
</evidence>
<dbReference type="EMBL" id="ML119173">
    <property type="protein sequence ID" value="RPB07858.1"/>
    <property type="molecule type" value="Genomic_DNA"/>
</dbReference>
<dbReference type="STRING" id="1392247.A0A3N4KEF3"/>
<dbReference type="PANTHER" id="PTHR33337:SF30">
    <property type="entry name" value="DUF636 DOMAIN PROTEIN (AFU_ORTHOLOGUE AFUA_1G03180)"/>
    <property type="match status" value="1"/>
</dbReference>
<evidence type="ECO:0000313" key="7">
    <source>
        <dbReference type="Proteomes" id="UP000277580"/>
    </source>
</evidence>
<evidence type="ECO:0000256" key="2">
    <source>
        <dbReference type="ARBA" id="ARBA00022723"/>
    </source>
</evidence>
<reference evidence="6 7" key="1">
    <citation type="journal article" date="2018" name="Nat. Ecol. Evol.">
        <title>Pezizomycetes genomes reveal the molecular basis of ectomycorrhizal truffle lifestyle.</title>
        <authorList>
            <person name="Murat C."/>
            <person name="Payen T."/>
            <person name="Noel B."/>
            <person name="Kuo A."/>
            <person name="Morin E."/>
            <person name="Chen J."/>
            <person name="Kohler A."/>
            <person name="Krizsan K."/>
            <person name="Balestrini R."/>
            <person name="Da Silva C."/>
            <person name="Montanini B."/>
            <person name="Hainaut M."/>
            <person name="Levati E."/>
            <person name="Barry K.W."/>
            <person name="Belfiori B."/>
            <person name="Cichocki N."/>
            <person name="Clum A."/>
            <person name="Dockter R.B."/>
            <person name="Fauchery L."/>
            <person name="Guy J."/>
            <person name="Iotti M."/>
            <person name="Le Tacon F."/>
            <person name="Lindquist E.A."/>
            <person name="Lipzen A."/>
            <person name="Malagnac F."/>
            <person name="Mello A."/>
            <person name="Molinier V."/>
            <person name="Miyauchi S."/>
            <person name="Poulain J."/>
            <person name="Riccioni C."/>
            <person name="Rubini A."/>
            <person name="Sitrit Y."/>
            <person name="Splivallo R."/>
            <person name="Traeger S."/>
            <person name="Wang M."/>
            <person name="Zifcakova L."/>
            <person name="Wipf D."/>
            <person name="Zambonelli A."/>
            <person name="Paolocci F."/>
            <person name="Nowrousian M."/>
            <person name="Ottonello S."/>
            <person name="Baldrian P."/>
            <person name="Spatafora J.W."/>
            <person name="Henrissat B."/>
            <person name="Nagy L.G."/>
            <person name="Aury J.M."/>
            <person name="Wincker P."/>
            <person name="Grigoriev I.V."/>
            <person name="Bonfante P."/>
            <person name="Martin F.M."/>
        </authorList>
    </citation>
    <scope>NUCLEOTIDE SEQUENCE [LARGE SCALE GENOMIC DNA]</scope>
    <source>
        <strain evidence="6 7">CCBAS932</strain>
    </source>
</reference>
<organism evidence="6 7">
    <name type="scientific">Morchella conica CCBAS932</name>
    <dbReference type="NCBI Taxonomy" id="1392247"/>
    <lineage>
        <taxon>Eukaryota</taxon>
        <taxon>Fungi</taxon>
        <taxon>Dikarya</taxon>
        <taxon>Ascomycota</taxon>
        <taxon>Pezizomycotina</taxon>
        <taxon>Pezizomycetes</taxon>
        <taxon>Pezizales</taxon>
        <taxon>Morchellaceae</taxon>
        <taxon>Morchella</taxon>
    </lineage>
</organism>
<dbReference type="Gene3D" id="3.90.1590.10">
    <property type="entry name" value="glutathione-dependent formaldehyde- activating enzyme (gfa)"/>
    <property type="match status" value="1"/>
</dbReference>
<proteinExistence type="inferred from homology"/>
<name>A0A3N4KEF3_9PEZI</name>
<dbReference type="GO" id="GO:0046872">
    <property type="term" value="F:metal ion binding"/>
    <property type="evidence" value="ECO:0007669"/>
    <property type="project" value="UniProtKB-KW"/>
</dbReference>
<dbReference type="InParanoid" id="A0A3N4KEF3"/>
<dbReference type="AlphaFoldDB" id="A0A3N4KEF3"/>
<keyword evidence="2" id="KW-0479">Metal-binding</keyword>
<comment type="similarity">
    <text evidence="1">Belongs to the Gfa family.</text>
</comment>
<evidence type="ECO:0000256" key="1">
    <source>
        <dbReference type="ARBA" id="ARBA00005495"/>
    </source>
</evidence>
<dbReference type="InterPro" id="IPR011057">
    <property type="entry name" value="Mss4-like_sf"/>
</dbReference>
<sequence>MPANAVPPAKCLCGGIKLTFEEDAEPEVNYCYCKHCSAGAGGLYQLNFAFNETAVTIEDPQKLMAVYIITGCESGKPKPKYFCGKCGCTMFTKPEALPGKMFVKGSLVEGGSNFKPTAELFIKYRPSFVVPVEGAAQLESQ</sequence>
<keyword evidence="3" id="KW-0862">Zinc</keyword>
<feature type="domain" description="CENP-V/GFA" evidence="5">
    <location>
        <begin position="7"/>
        <end position="133"/>
    </location>
</feature>
<gene>
    <name evidence="6" type="ORF">P167DRAFT_529383</name>
</gene>
<dbReference type="GO" id="GO:0016846">
    <property type="term" value="F:carbon-sulfur lyase activity"/>
    <property type="evidence" value="ECO:0007669"/>
    <property type="project" value="InterPro"/>
</dbReference>
<evidence type="ECO:0000313" key="6">
    <source>
        <dbReference type="EMBL" id="RPB07858.1"/>
    </source>
</evidence>
<evidence type="ECO:0000259" key="5">
    <source>
        <dbReference type="PROSITE" id="PS51891"/>
    </source>
</evidence>
<keyword evidence="4" id="KW-0456">Lyase</keyword>
<dbReference type="InterPro" id="IPR006913">
    <property type="entry name" value="CENP-V/GFA"/>
</dbReference>